<dbReference type="PANTHER" id="PTHR10046">
    <property type="entry name" value="ATP DEPENDENT LON PROTEASE FAMILY MEMBER"/>
    <property type="match status" value="1"/>
</dbReference>
<dbReference type="CDD" id="cd19500">
    <property type="entry name" value="RecA-like_Lon"/>
    <property type="match status" value="1"/>
</dbReference>
<comment type="subcellular location">
    <subcellularLocation>
        <location evidence="1 10 11">Cytoplasm</location>
    </subcellularLocation>
</comment>
<feature type="binding site" evidence="10 13">
    <location>
        <begin position="364"/>
        <end position="371"/>
    </location>
    <ligand>
        <name>ATP</name>
        <dbReference type="ChEBI" id="CHEBI:30616"/>
    </ligand>
</feature>
<dbReference type="GO" id="GO:0004252">
    <property type="term" value="F:serine-type endopeptidase activity"/>
    <property type="evidence" value="ECO:0007669"/>
    <property type="project" value="UniProtKB-UniRule"/>
</dbReference>
<evidence type="ECO:0000259" key="16">
    <source>
        <dbReference type="PROSITE" id="PS51786"/>
    </source>
</evidence>
<evidence type="ECO:0000256" key="10">
    <source>
        <dbReference type="HAMAP-Rule" id="MF_01973"/>
    </source>
</evidence>
<feature type="active site" evidence="10 12">
    <location>
        <position position="730"/>
    </location>
</feature>
<dbReference type="InterPro" id="IPR008268">
    <property type="entry name" value="Peptidase_S16_AS"/>
</dbReference>
<evidence type="ECO:0000256" key="15">
    <source>
        <dbReference type="RuleBase" id="RU000591"/>
    </source>
</evidence>
<dbReference type="NCBIfam" id="TIGR00763">
    <property type="entry name" value="lon"/>
    <property type="match status" value="1"/>
</dbReference>
<sequence length="818" mass="91449">MAQNISASARERSVQQEVPVLPLRDVVVYPHMVIPLFVGRDKSIRALDAAMATDKQILLIAQKSADVDEPRVKDLYEIGTLANILQLLKLPDGTVKVLVEGSQRAQIDRFLTTQEAFSALIRPMSETLEMDEREQDVLMRSALALFDQYVKLNKKVPPEVLTSLASIDDAGRLADTMAAHMALKLDEKQRVLEMIDIALRLEHLMSLMEAENDILQMEKRIRGRVKRQMEKNQREYYLNEQMKAIQKELGELEDAPNEIEDLAKRIEAAGMPREAKNKALGELNKLKLMSPMSAEATVVRNYIDTLVSVPWKKRTRIRNDIQVAESVLDQDHYGLEKVKERILEYLAVQQRVRKLKGPILCLVGPPGVGKTSLGQSIALATNRKFVRMSLGGVRDEAEIRGHRRTYIGALPGKIIQNLSKAGSRNALFLLDEIDKMAMDFRGDPASALLEVLDPEQNHTFADHYLEVDFDLSEVMFVATANTLNIPPALLDRMEVIRLSGYTEDEKVAIAERYLVPKQMRNNGLKSSELTIRENTLRDIIRHYTREAGVRNLEREISKLCRKVVKEVLLKKRDTATVITPKSLEKYLGVQRYRYGRADEHDQIGQVTGLAWTEVGGELLRIESALVPGKGKFTYTGQLGDVMQESIQAAMTVVRARADALGVPPDFHNQFDIHIHVPEGATPKDGPSAGVAMCTALVSALTKIPVRSTVAMTGEITLRGEVLPIGGLKEKLLAAHRGGIETVIIPLENERDLTEIPKNIKQHLKIHPVRWIDAVLDLALTQSPVPIEETKIDGDAAVPAVEVEEAADSTREPSARLRH</sequence>
<dbReference type="PIRSF" id="PIRSF001174">
    <property type="entry name" value="Lon_proteas"/>
    <property type="match status" value="1"/>
</dbReference>
<comment type="similarity">
    <text evidence="10 11 14 15">Belongs to the peptidase S16 family.</text>
</comment>
<dbReference type="PROSITE" id="PS01046">
    <property type="entry name" value="LON_SER"/>
    <property type="match status" value="1"/>
</dbReference>
<dbReference type="InterPro" id="IPR046336">
    <property type="entry name" value="Lon_prtase_N_sf"/>
</dbReference>
<evidence type="ECO:0000256" key="8">
    <source>
        <dbReference type="ARBA" id="ARBA00023016"/>
    </source>
</evidence>
<dbReference type="EC" id="3.4.21.53" evidence="10 11"/>
<keyword evidence="4 10" id="KW-0547">Nucleotide-binding</keyword>
<evidence type="ECO:0000256" key="2">
    <source>
        <dbReference type="ARBA" id="ARBA00022490"/>
    </source>
</evidence>
<evidence type="ECO:0000256" key="1">
    <source>
        <dbReference type="ARBA" id="ARBA00004496"/>
    </source>
</evidence>
<dbReference type="Gene3D" id="3.40.50.300">
    <property type="entry name" value="P-loop containing nucleotide triphosphate hydrolases"/>
    <property type="match status" value="1"/>
</dbReference>
<dbReference type="InterPro" id="IPR027417">
    <property type="entry name" value="P-loop_NTPase"/>
</dbReference>
<dbReference type="FunFam" id="3.30.230.10:FF:000010">
    <property type="entry name" value="Lon protease"/>
    <property type="match status" value="1"/>
</dbReference>
<feature type="domain" description="Lon N-terminal" evidence="17">
    <location>
        <begin position="18"/>
        <end position="212"/>
    </location>
</feature>
<evidence type="ECO:0000256" key="11">
    <source>
        <dbReference type="PIRNR" id="PIRNR001174"/>
    </source>
</evidence>
<evidence type="ECO:0000256" key="14">
    <source>
        <dbReference type="PROSITE-ProRule" id="PRU01122"/>
    </source>
</evidence>
<protein>
    <recommendedName>
        <fullName evidence="10 11">Lon protease</fullName>
        <ecNumber evidence="10 11">3.4.21.53</ecNumber>
    </recommendedName>
    <alternativeName>
        <fullName evidence="10">ATP-dependent protease La</fullName>
    </alternativeName>
</protein>
<dbReference type="AlphaFoldDB" id="A0A1H3B279"/>
<dbReference type="PROSITE" id="PS51787">
    <property type="entry name" value="LON_N"/>
    <property type="match status" value="1"/>
</dbReference>
<evidence type="ECO:0000256" key="6">
    <source>
        <dbReference type="ARBA" id="ARBA00022825"/>
    </source>
</evidence>
<evidence type="ECO:0000256" key="4">
    <source>
        <dbReference type="ARBA" id="ARBA00022741"/>
    </source>
</evidence>
<comment type="catalytic activity">
    <reaction evidence="9 10 11 14">
        <text>Hydrolysis of proteins in presence of ATP.</text>
        <dbReference type="EC" id="3.4.21.53"/>
    </reaction>
</comment>
<dbReference type="STRING" id="61595.SAMN05421644_1025"/>
<evidence type="ECO:0000256" key="9">
    <source>
        <dbReference type="ARBA" id="ARBA00050665"/>
    </source>
</evidence>
<dbReference type="InterPro" id="IPR003593">
    <property type="entry name" value="AAA+_ATPase"/>
</dbReference>
<feature type="domain" description="Lon proteolytic" evidence="16">
    <location>
        <begin position="600"/>
        <end position="781"/>
    </location>
</feature>
<keyword evidence="3 10" id="KW-0645">Protease</keyword>
<reference evidence="19" key="1">
    <citation type="submission" date="2016-10" db="EMBL/GenBank/DDBJ databases">
        <authorList>
            <person name="Varghese N."/>
            <person name="Submissions S."/>
        </authorList>
    </citation>
    <scope>NUCLEOTIDE SEQUENCE [LARGE SCALE GENOMIC DNA]</scope>
    <source>
        <strain evidence="19">DSM 173</strain>
    </source>
</reference>
<evidence type="ECO:0000256" key="12">
    <source>
        <dbReference type="PIRSR" id="PIRSR001174-1"/>
    </source>
</evidence>
<keyword evidence="5 10" id="KW-0378">Hydrolase</keyword>
<dbReference type="InterPro" id="IPR008269">
    <property type="entry name" value="Lon_proteolytic"/>
</dbReference>
<comment type="subunit">
    <text evidence="10 11">Homohexamer. Organized in a ring with a central cavity.</text>
</comment>
<name>A0A1H3B279_ALLWA</name>
<dbReference type="GO" id="GO:0005737">
    <property type="term" value="C:cytoplasm"/>
    <property type="evidence" value="ECO:0007669"/>
    <property type="project" value="UniProtKB-SubCell"/>
</dbReference>
<dbReference type="InterPro" id="IPR003959">
    <property type="entry name" value="ATPase_AAA_core"/>
</dbReference>
<dbReference type="Pfam" id="PF05362">
    <property type="entry name" value="Lon_C"/>
    <property type="match status" value="1"/>
</dbReference>
<dbReference type="Pfam" id="PF22667">
    <property type="entry name" value="Lon_lid"/>
    <property type="match status" value="1"/>
</dbReference>
<dbReference type="EMBL" id="FNOW01000002">
    <property type="protein sequence ID" value="SDX35915.1"/>
    <property type="molecule type" value="Genomic_DNA"/>
</dbReference>
<evidence type="ECO:0000259" key="17">
    <source>
        <dbReference type="PROSITE" id="PS51787"/>
    </source>
</evidence>
<dbReference type="Gene3D" id="3.30.230.10">
    <property type="match status" value="1"/>
</dbReference>
<dbReference type="RefSeq" id="WP_091331539.1">
    <property type="nucleotide sequence ID" value="NZ_FNOW01000002.1"/>
</dbReference>
<keyword evidence="7 10" id="KW-0067">ATP-binding</keyword>
<dbReference type="HAMAP" id="MF_01973">
    <property type="entry name" value="lon_bact"/>
    <property type="match status" value="1"/>
</dbReference>
<dbReference type="InterPro" id="IPR003111">
    <property type="entry name" value="Lon_prtase_N"/>
</dbReference>
<dbReference type="Pfam" id="PF00004">
    <property type="entry name" value="AAA"/>
    <property type="match status" value="1"/>
</dbReference>
<dbReference type="SUPFAM" id="SSF52540">
    <property type="entry name" value="P-loop containing nucleoside triphosphate hydrolases"/>
    <property type="match status" value="1"/>
</dbReference>
<dbReference type="SMART" id="SM00464">
    <property type="entry name" value="LON"/>
    <property type="match status" value="1"/>
</dbReference>
<comment type="induction">
    <text evidence="10">By heat shock.</text>
</comment>
<dbReference type="SUPFAM" id="SSF54211">
    <property type="entry name" value="Ribosomal protein S5 domain 2-like"/>
    <property type="match status" value="1"/>
</dbReference>
<dbReference type="InterPro" id="IPR015947">
    <property type="entry name" value="PUA-like_sf"/>
</dbReference>
<feature type="active site" evidence="10 12">
    <location>
        <position position="687"/>
    </location>
</feature>
<dbReference type="GO" id="GO:0043565">
    <property type="term" value="F:sequence-specific DNA binding"/>
    <property type="evidence" value="ECO:0007669"/>
    <property type="project" value="UniProtKB-UniRule"/>
</dbReference>
<evidence type="ECO:0000256" key="13">
    <source>
        <dbReference type="PIRSR" id="PIRSR001174-2"/>
    </source>
</evidence>
<dbReference type="GO" id="GO:0034605">
    <property type="term" value="P:cellular response to heat"/>
    <property type="evidence" value="ECO:0007669"/>
    <property type="project" value="UniProtKB-UniRule"/>
</dbReference>
<dbReference type="GO" id="GO:0006515">
    <property type="term" value="P:protein quality control for misfolded or incompletely synthesized proteins"/>
    <property type="evidence" value="ECO:0007669"/>
    <property type="project" value="UniProtKB-UniRule"/>
</dbReference>
<dbReference type="InterPro" id="IPR020568">
    <property type="entry name" value="Ribosomal_Su5_D2-typ_SF"/>
</dbReference>
<keyword evidence="19" id="KW-1185">Reference proteome</keyword>
<dbReference type="SMART" id="SM00382">
    <property type="entry name" value="AAA"/>
    <property type="match status" value="1"/>
</dbReference>
<evidence type="ECO:0000313" key="18">
    <source>
        <dbReference type="EMBL" id="SDX35915.1"/>
    </source>
</evidence>
<dbReference type="NCBIfam" id="NF008053">
    <property type="entry name" value="PRK10787.1"/>
    <property type="match status" value="1"/>
</dbReference>
<dbReference type="InterPro" id="IPR027065">
    <property type="entry name" value="Lon_Prtase"/>
</dbReference>
<gene>
    <name evidence="10" type="primary">lon</name>
    <name evidence="18" type="ORF">SAMN05421644_1025</name>
</gene>
<dbReference type="Proteomes" id="UP000198672">
    <property type="component" value="Unassembled WGS sequence"/>
</dbReference>
<dbReference type="FunFam" id="1.20.58.1480:FF:000001">
    <property type="entry name" value="Lon protease"/>
    <property type="match status" value="1"/>
</dbReference>
<dbReference type="GO" id="GO:0005524">
    <property type="term" value="F:ATP binding"/>
    <property type="evidence" value="ECO:0007669"/>
    <property type="project" value="UniProtKB-UniRule"/>
</dbReference>
<dbReference type="InterPro" id="IPR027543">
    <property type="entry name" value="Lon_bac"/>
</dbReference>
<organism evidence="18 19">
    <name type="scientific">Allochromatium warmingii</name>
    <name type="common">Chromatium warmingii</name>
    <dbReference type="NCBI Taxonomy" id="61595"/>
    <lineage>
        <taxon>Bacteria</taxon>
        <taxon>Pseudomonadati</taxon>
        <taxon>Pseudomonadota</taxon>
        <taxon>Gammaproteobacteria</taxon>
        <taxon>Chromatiales</taxon>
        <taxon>Chromatiaceae</taxon>
        <taxon>Allochromatium</taxon>
    </lineage>
</organism>
<proteinExistence type="evidence at transcript level"/>
<dbReference type="GO" id="GO:0016887">
    <property type="term" value="F:ATP hydrolysis activity"/>
    <property type="evidence" value="ECO:0007669"/>
    <property type="project" value="UniProtKB-UniRule"/>
</dbReference>
<dbReference type="FunFam" id="3.40.50.300:FF:000021">
    <property type="entry name" value="Lon protease homolog"/>
    <property type="match status" value="1"/>
</dbReference>
<dbReference type="FunFam" id="2.30.130.40:FF:000001">
    <property type="entry name" value="Lon protease"/>
    <property type="match status" value="1"/>
</dbReference>
<dbReference type="SUPFAM" id="SSF88697">
    <property type="entry name" value="PUA domain-like"/>
    <property type="match status" value="1"/>
</dbReference>
<dbReference type="FunFam" id="1.20.5.5270:FF:000002">
    <property type="entry name" value="Lon protease homolog"/>
    <property type="match status" value="1"/>
</dbReference>
<dbReference type="Gene3D" id="1.20.58.1480">
    <property type="match status" value="1"/>
</dbReference>
<evidence type="ECO:0000256" key="3">
    <source>
        <dbReference type="ARBA" id="ARBA00022670"/>
    </source>
</evidence>
<dbReference type="PRINTS" id="PR00830">
    <property type="entry name" value="ENDOLAPTASE"/>
</dbReference>
<dbReference type="InterPro" id="IPR004815">
    <property type="entry name" value="Lon_bac/euk-typ"/>
</dbReference>
<dbReference type="Pfam" id="PF02190">
    <property type="entry name" value="LON_substr_bdg"/>
    <property type="match status" value="1"/>
</dbReference>
<keyword evidence="2 10" id="KW-0963">Cytoplasm</keyword>
<comment type="function">
    <text evidence="10">ATP-dependent serine protease that mediates the selective degradation of mutant and abnormal proteins as well as certain short-lived regulatory proteins. Required for cellular homeostasis and for survival from DNA damage and developmental changes induced by stress. Degrades polypeptides processively to yield small peptide fragments that are 5 to 10 amino acids long. Binds to DNA in a double-stranded, site-specific manner.</text>
</comment>
<dbReference type="InterPro" id="IPR014721">
    <property type="entry name" value="Ribsml_uS5_D2-typ_fold_subgr"/>
</dbReference>
<keyword evidence="6 10" id="KW-0720">Serine protease</keyword>
<accession>A0A1H3B279</accession>
<dbReference type="InterPro" id="IPR054594">
    <property type="entry name" value="Lon_lid"/>
</dbReference>
<dbReference type="Gene3D" id="1.20.5.5270">
    <property type="match status" value="1"/>
</dbReference>
<keyword evidence="8 10" id="KW-0346">Stress response</keyword>
<evidence type="ECO:0000256" key="5">
    <source>
        <dbReference type="ARBA" id="ARBA00022801"/>
    </source>
</evidence>
<dbReference type="Gene3D" id="1.10.8.60">
    <property type="match status" value="1"/>
</dbReference>
<evidence type="ECO:0000256" key="7">
    <source>
        <dbReference type="ARBA" id="ARBA00022840"/>
    </source>
</evidence>
<dbReference type="GO" id="GO:0004176">
    <property type="term" value="F:ATP-dependent peptidase activity"/>
    <property type="evidence" value="ECO:0007669"/>
    <property type="project" value="UniProtKB-UniRule"/>
</dbReference>
<dbReference type="OrthoDB" id="9803599at2"/>
<dbReference type="Gene3D" id="2.30.130.40">
    <property type="entry name" value="LON domain-like"/>
    <property type="match status" value="1"/>
</dbReference>
<evidence type="ECO:0000313" key="19">
    <source>
        <dbReference type="Proteomes" id="UP000198672"/>
    </source>
</evidence>
<dbReference type="PROSITE" id="PS51786">
    <property type="entry name" value="LON_PROTEOLYTIC"/>
    <property type="match status" value="1"/>
</dbReference>